<accession>A0ABT4FMU7</accession>
<comment type="caution">
    <text evidence="1">The sequence shown here is derived from an EMBL/GenBank/DDBJ whole genome shotgun (WGS) entry which is preliminary data.</text>
</comment>
<gene>
    <name evidence="1" type="ORF">M5X16_29295</name>
</gene>
<name>A0ABT4FMU7_9BACL</name>
<keyword evidence="2" id="KW-1185">Reference proteome</keyword>
<evidence type="ECO:0008006" key="3">
    <source>
        <dbReference type="Google" id="ProtNLM"/>
    </source>
</evidence>
<reference evidence="1 2" key="1">
    <citation type="submission" date="2022-05" db="EMBL/GenBank/DDBJ databases">
        <title>Genome Sequencing of Bee-Associated Microbes.</title>
        <authorList>
            <person name="Dunlap C."/>
        </authorList>
    </citation>
    <scope>NUCLEOTIDE SEQUENCE [LARGE SCALE GENOMIC DNA]</scope>
    <source>
        <strain evidence="1 2">NRRL B-23120</strain>
    </source>
</reference>
<dbReference type="EMBL" id="JAMDMJ010000055">
    <property type="protein sequence ID" value="MCY9599849.1"/>
    <property type="molecule type" value="Genomic_DNA"/>
</dbReference>
<evidence type="ECO:0000313" key="2">
    <source>
        <dbReference type="Proteomes" id="UP001527202"/>
    </source>
</evidence>
<protein>
    <recommendedName>
        <fullName evidence="3">KOW domain-containing protein</fullName>
    </recommendedName>
</protein>
<dbReference type="GeneID" id="95376084"/>
<evidence type="ECO:0000313" key="1">
    <source>
        <dbReference type="EMBL" id="MCY9599849.1"/>
    </source>
</evidence>
<proteinExistence type="predicted"/>
<sequence length="60" mass="6878">MKINDKVIVSGKGRNGVVYLEHPGSYQGFSKDVISKVKIKLYNGVVEEFDQDSVRLWDYK</sequence>
<dbReference type="RefSeq" id="WP_042227620.1">
    <property type="nucleotide sequence ID" value="NZ_CP026520.1"/>
</dbReference>
<organism evidence="1 2">
    <name type="scientific">Paenibacillus chitinolyticus</name>
    <dbReference type="NCBI Taxonomy" id="79263"/>
    <lineage>
        <taxon>Bacteria</taxon>
        <taxon>Bacillati</taxon>
        <taxon>Bacillota</taxon>
        <taxon>Bacilli</taxon>
        <taxon>Bacillales</taxon>
        <taxon>Paenibacillaceae</taxon>
        <taxon>Paenibacillus</taxon>
    </lineage>
</organism>
<dbReference type="Proteomes" id="UP001527202">
    <property type="component" value="Unassembled WGS sequence"/>
</dbReference>